<dbReference type="STRING" id="980561.A1359_12355"/>
<dbReference type="RefSeq" id="WP_083960655.1">
    <property type="nucleotide sequence ID" value="NZ_LUUI01000120.1"/>
</dbReference>
<proteinExistence type="predicted"/>
<evidence type="ECO:0000313" key="1">
    <source>
        <dbReference type="EMBL" id="OAI13422.1"/>
    </source>
</evidence>
<sequence length="434" mass="49003">MAEQQQKTCFVVMGFGIKTDYHTSRELDLDKSYKYIIKTAVEDAGLKCIRADEIPHAGTIDVPMFEQLLKADVVLADLSTSNCNAIYELGVRHALRPRTTIIIAEEQFANPFDVNHILIRRYRHDGKVLDIEEVDRFRKLLKQAIIDIVNAEQNDSPVYTYLTNLEPPEERIVTTAKASNIFSAIAPEAAAAPEPEPTTPAISVLLQQVTEARKNSDFLLAKALLTTLHNLSPRQSQWVQQLALVTYKAKYPDPHNALLEAKQILQTLQPESSNNAETLGIWGAIHKRLFDISHDLADLDTAISAYEKGYRLQNDYYNGINWAFLLNVRASLTQDRAEAITDFMLARRTREDVLKIADAKLAELKTIKDVENDDDRYWVLATKAEAWVGLGNDAEAEKCLQQAQPYSEYWMCESSKLQIDALKKLLQNSPLDGL</sequence>
<protein>
    <submittedName>
        <fullName evidence="1">Uncharacterized protein</fullName>
    </submittedName>
</protein>
<gene>
    <name evidence="1" type="ORF">A1359_12355</name>
</gene>
<accession>A0A177N6D9</accession>
<dbReference type="OrthoDB" id="5180013at2"/>
<dbReference type="Proteomes" id="UP000078476">
    <property type="component" value="Unassembled WGS sequence"/>
</dbReference>
<dbReference type="Pfam" id="PF20308">
    <property type="entry name" value="TPR-S"/>
    <property type="match status" value="1"/>
</dbReference>
<dbReference type="InterPro" id="IPR046880">
    <property type="entry name" value="TPR-S"/>
</dbReference>
<evidence type="ECO:0000313" key="2">
    <source>
        <dbReference type="Proteomes" id="UP000078476"/>
    </source>
</evidence>
<keyword evidence="2" id="KW-1185">Reference proteome</keyword>
<dbReference type="AlphaFoldDB" id="A0A177N6D9"/>
<name>A0A177N6D9_9GAMM</name>
<reference evidence="1 2" key="1">
    <citation type="submission" date="2016-03" db="EMBL/GenBank/DDBJ databases">
        <authorList>
            <person name="Ploux O."/>
        </authorList>
    </citation>
    <scope>NUCLEOTIDE SEQUENCE [LARGE SCALE GENOMIC DNA]</scope>
    <source>
        <strain evidence="1 2">R-45370</strain>
    </source>
</reference>
<dbReference type="Gene3D" id="1.25.40.10">
    <property type="entry name" value="Tetratricopeptide repeat domain"/>
    <property type="match status" value="1"/>
</dbReference>
<organism evidence="1 2">
    <name type="scientific">Methylomonas lenta</name>
    <dbReference type="NCBI Taxonomy" id="980561"/>
    <lineage>
        <taxon>Bacteria</taxon>
        <taxon>Pseudomonadati</taxon>
        <taxon>Pseudomonadota</taxon>
        <taxon>Gammaproteobacteria</taxon>
        <taxon>Methylococcales</taxon>
        <taxon>Methylococcaceae</taxon>
        <taxon>Methylomonas</taxon>
    </lineage>
</organism>
<comment type="caution">
    <text evidence="1">The sequence shown here is derived from an EMBL/GenBank/DDBJ whole genome shotgun (WGS) entry which is preliminary data.</text>
</comment>
<dbReference type="InterPro" id="IPR011990">
    <property type="entry name" value="TPR-like_helical_dom_sf"/>
</dbReference>
<dbReference type="SUPFAM" id="SSF48452">
    <property type="entry name" value="TPR-like"/>
    <property type="match status" value="1"/>
</dbReference>
<dbReference type="EMBL" id="LUUI01000120">
    <property type="protein sequence ID" value="OAI13422.1"/>
    <property type="molecule type" value="Genomic_DNA"/>
</dbReference>